<dbReference type="RefSeq" id="WP_133733958.1">
    <property type="nucleotide sequence ID" value="NZ_JBHXPO010000005.1"/>
</dbReference>
<accession>A0A4R6PMI3</accession>
<dbReference type="SUPFAM" id="SSF47598">
    <property type="entry name" value="Ribbon-helix-helix"/>
    <property type="match status" value="1"/>
</dbReference>
<keyword evidence="3" id="KW-1185">Reference proteome</keyword>
<protein>
    <submittedName>
        <fullName evidence="2">Ribbon-helix-helix CopG family protein</fullName>
    </submittedName>
</protein>
<comment type="caution">
    <text evidence="2">The sequence shown here is derived from an EMBL/GenBank/DDBJ whole genome shotgun (WGS) entry which is preliminary data.</text>
</comment>
<feature type="domain" description="Ribbon-helix-helix protein CopG" evidence="1">
    <location>
        <begin position="6"/>
        <end position="40"/>
    </location>
</feature>
<dbReference type="Pfam" id="PF01402">
    <property type="entry name" value="RHH_1"/>
    <property type="match status" value="1"/>
</dbReference>
<organism evidence="2 3">
    <name type="scientific">Nocardia ignorata</name>
    <dbReference type="NCBI Taxonomy" id="145285"/>
    <lineage>
        <taxon>Bacteria</taxon>
        <taxon>Bacillati</taxon>
        <taxon>Actinomycetota</taxon>
        <taxon>Actinomycetes</taxon>
        <taxon>Mycobacteriales</taxon>
        <taxon>Nocardiaceae</taxon>
        <taxon>Nocardia</taxon>
    </lineage>
</organism>
<evidence type="ECO:0000259" key="1">
    <source>
        <dbReference type="Pfam" id="PF01402"/>
    </source>
</evidence>
<proteinExistence type="predicted"/>
<dbReference type="InterPro" id="IPR002145">
    <property type="entry name" value="CopG"/>
</dbReference>
<dbReference type="AlphaFoldDB" id="A0A4R6PMI3"/>
<dbReference type="InterPro" id="IPR010985">
    <property type="entry name" value="Ribbon_hlx_hlx"/>
</dbReference>
<dbReference type="Proteomes" id="UP000295087">
    <property type="component" value="Unassembled WGS sequence"/>
</dbReference>
<reference evidence="2 3" key="1">
    <citation type="submission" date="2019-03" db="EMBL/GenBank/DDBJ databases">
        <title>Genomic Encyclopedia of Type Strains, Phase IV (KMG-IV): sequencing the most valuable type-strain genomes for metagenomic binning, comparative biology and taxonomic classification.</title>
        <authorList>
            <person name="Goeker M."/>
        </authorList>
    </citation>
    <scope>NUCLEOTIDE SEQUENCE [LARGE SCALE GENOMIC DNA]</scope>
    <source>
        <strain evidence="2 3">DSM 44496</strain>
    </source>
</reference>
<gene>
    <name evidence="2" type="ORF">DFR75_102426</name>
</gene>
<evidence type="ECO:0000313" key="3">
    <source>
        <dbReference type="Proteomes" id="UP000295087"/>
    </source>
</evidence>
<evidence type="ECO:0000313" key="2">
    <source>
        <dbReference type="EMBL" id="TDP39707.1"/>
    </source>
</evidence>
<name>A0A4R6PMI3_NOCIG</name>
<dbReference type="EMBL" id="SNXK01000002">
    <property type="protein sequence ID" value="TDP39707.1"/>
    <property type="molecule type" value="Genomic_DNA"/>
</dbReference>
<sequence>MAWTMRLTDEEEAALAAQADGEGRSKNEIMRDALRAYLLRNRVWDTPLLTDEETFDLGGPIGKDDIHDAMNRSA</sequence>
<dbReference type="GO" id="GO:0006355">
    <property type="term" value="P:regulation of DNA-templated transcription"/>
    <property type="evidence" value="ECO:0007669"/>
    <property type="project" value="InterPro"/>
</dbReference>